<protein>
    <submittedName>
        <fullName evidence="4">Coiled-coil domain-containing protein 89</fullName>
    </submittedName>
</protein>
<dbReference type="GeneID" id="114847643"/>
<evidence type="ECO:0000256" key="1">
    <source>
        <dbReference type="ARBA" id="ARBA00023054"/>
    </source>
</evidence>
<proteinExistence type="predicted"/>
<dbReference type="InterPro" id="IPR043450">
    <property type="entry name" value="CCDC89-like"/>
</dbReference>
<dbReference type="PANTHER" id="PTHR34768">
    <property type="entry name" value="COILED-COIL DOMAIN-CONTAINING PROTEIN 89"/>
    <property type="match status" value="1"/>
</dbReference>
<dbReference type="RefSeq" id="XP_028993437.1">
    <property type="nucleotide sequence ID" value="XM_029137604.3"/>
</dbReference>
<organism evidence="3 4">
    <name type="scientific">Betta splendens</name>
    <name type="common">Siamese fighting fish</name>
    <dbReference type="NCBI Taxonomy" id="158456"/>
    <lineage>
        <taxon>Eukaryota</taxon>
        <taxon>Metazoa</taxon>
        <taxon>Chordata</taxon>
        <taxon>Craniata</taxon>
        <taxon>Vertebrata</taxon>
        <taxon>Euteleostomi</taxon>
        <taxon>Actinopterygii</taxon>
        <taxon>Neopterygii</taxon>
        <taxon>Teleostei</taxon>
        <taxon>Neoteleostei</taxon>
        <taxon>Acanthomorphata</taxon>
        <taxon>Anabantaria</taxon>
        <taxon>Anabantiformes</taxon>
        <taxon>Anabantoidei</taxon>
        <taxon>Osphronemidae</taxon>
        <taxon>Betta</taxon>
    </lineage>
</organism>
<dbReference type="FunCoup" id="A0A6P7LGN0">
    <property type="interactions" value="248"/>
</dbReference>
<keyword evidence="1 2" id="KW-0175">Coiled coil</keyword>
<evidence type="ECO:0000313" key="4">
    <source>
        <dbReference type="RefSeq" id="XP_028993437.1"/>
    </source>
</evidence>
<dbReference type="PANTHER" id="PTHR34768:SF2">
    <property type="entry name" value="COILED-COIL DOMAIN CONTAINING 89"/>
    <property type="match status" value="1"/>
</dbReference>
<reference evidence="4" key="1">
    <citation type="submission" date="2025-08" db="UniProtKB">
        <authorList>
            <consortium name="RefSeq"/>
        </authorList>
    </citation>
    <scope>IDENTIFICATION</scope>
</reference>
<feature type="coiled-coil region" evidence="2">
    <location>
        <begin position="69"/>
        <end position="297"/>
    </location>
</feature>
<dbReference type="AlphaFoldDB" id="A0A6P7LGN0"/>
<accession>A0A6P7LGN0</accession>
<dbReference type="Proteomes" id="UP000515150">
    <property type="component" value="Chromosome 21"/>
</dbReference>
<gene>
    <name evidence="4" type="primary">zgc:172182</name>
</gene>
<sequence length="351" mass="40831">MAVPQRNVNNLRKVEDNTGEPVDIIQSSLEKHLSLSSEDTTEMLRARISEQSSLICILKQRSDDLLVKYQGLQQINSELEDRLTDCQEELDEQRSKAELLETRFMDLSDNNQAIIAFMEEYKSLNSQLKVENKQLQAENNTLFCQKLRDKELVVQNLMQEIQQLTDTCKSNEIKYRETLTGQQAKLLEQAAQHQETETSLLHQLQQAQQEQRDAVEMCKELKLKLKNAEEHSLKEASLRKNIASLTKEKEELLSLSVERGIKIQEKQEEIQQLEKKLEEEKNARTKAEERFQREANVLNADVRVKSLQSDLDESLIKYGELKKDFEAFKSHSTSLLKQERELNTKLRHMMG</sequence>
<dbReference type="InParanoid" id="A0A6P7LGN0"/>
<dbReference type="OrthoDB" id="10020070at2759"/>
<dbReference type="KEGG" id="bspl:114847643"/>
<keyword evidence="3" id="KW-1185">Reference proteome</keyword>
<evidence type="ECO:0000256" key="2">
    <source>
        <dbReference type="SAM" id="Coils"/>
    </source>
</evidence>
<name>A0A6P7LGN0_BETSP</name>
<evidence type="ECO:0000313" key="3">
    <source>
        <dbReference type="Proteomes" id="UP000515150"/>
    </source>
</evidence>